<dbReference type="EMBL" id="WJJP01000131">
    <property type="protein sequence ID" value="MBD3323772.1"/>
    <property type="molecule type" value="Genomic_DNA"/>
</dbReference>
<name>A0A9D5Q511_9BACT</name>
<organism evidence="1 2">
    <name type="scientific">candidate division KSB3 bacterium</name>
    <dbReference type="NCBI Taxonomy" id="2044937"/>
    <lineage>
        <taxon>Bacteria</taxon>
        <taxon>candidate division KSB3</taxon>
    </lineage>
</organism>
<evidence type="ECO:0000313" key="1">
    <source>
        <dbReference type="EMBL" id="MBD3323772.1"/>
    </source>
</evidence>
<protein>
    <recommendedName>
        <fullName evidence="3">DUF2281 domain-containing protein</fullName>
    </recommendedName>
</protein>
<reference evidence="1" key="1">
    <citation type="submission" date="2019-11" db="EMBL/GenBank/DDBJ databases">
        <title>Microbial mats filling the niche in hypersaline microbial mats.</title>
        <authorList>
            <person name="Wong H.L."/>
            <person name="Macleod F.I."/>
            <person name="White R.A. III"/>
            <person name="Burns B.P."/>
        </authorList>
    </citation>
    <scope>NUCLEOTIDE SEQUENCE</scope>
    <source>
        <strain evidence="1">Rbin_158</strain>
    </source>
</reference>
<gene>
    <name evidence="1" type="ORF">GF339_04255</name>
</gene>
<accession>A0A9D5Q511</accession>
<evidence type="ECO:0000313" key="2">
    <source>
        <dbReference type="Proteomes" id="UP000649604"/>
    </source>
</evidence>
<dbReference type="Proteomes" id="UP000649604">
    <property type="component" value="Unassembled WGS sequence"/>
</dbReference>
<evidence type="ECO:0008006" key="3">
    <source>
        <dbReference type="Google" id="ProtNLM"/>
    </source>
</evidence>
<dbReference type="AlphaFoldDB" id="A0A9D5Q511"/>
<comment type="caution">
    <text evidence="1">The sequence shown here is derived from an EMBL/GenBank/DDBJ whole genome shotgun (WGS) entry which is preliminary data.</text>
</comment>
<sequence>MAVHTPYEQELLQIVHDLPVERILQILDFARYIQSQATEDFLRLADEDESDILNDEVQWQSQFAATQDGLKRMAERVRSEIQAGRTRSMKFTKDGGMVPE</sequence>
<proteinExistence type="predicted"/>